<proteinExistence type="predicted"/>
<name>A1ZTF2_MICM2</name>
<dbReference type="AlphaFoldDB" id="A1ZTF2"/>
<evidence type="ECO:0000313" key="1">
    <source>
        <dbReference type="EMBL" id="EAY26374.1"/>
    </source>
</evidence>
<reference evidence="1 2" key="1">
    <citation type="submission" date="2007-01" db="EMBL/GenBank/DDBJ databases">
        <authorList>
            <person name="Haygood M."/>
            <person name="Podell S."/>
            <person name="Anderson C."/>
            <person name="Hopkinson B."/>
            <person name="Roe K."/>
            <person name="Barbeau K."/>
            <person name="Gaasterland T."/>
            <person name="Ferriera S."/>
            <person name="Johnson J."/>
            <person name="Kravitz S."/>
            <person name="Beeson K."/>
            <person name="Sutton G."/>
            <person name="Rogers Y.-H."/>
            <person name="Friedman R."/>
            <person name="Frazier M."/>
            <person name="Venter J.C."/>
        </authorList>
    </citation>
    <scope>NUCLEOTIDE SEQUENCE [LARGE SCALE GENOMIC DNA]</scope>
    <source>
        <strain evidence="1 2">ATCC 23134</strain>
    </source>
</reference>
<organism evidence="1 2">
    <name type="scientific">Microscilla marina ATCC 23134</name>
    <dbReference type="NCBI Taxonomy" id="313606"/>
    <lineage>
        <taxon>Bacteria</taxon>
        <taxon>Pseudomonadati</taxon>
        <taxon>Bacteroidota</taxon>
        <taxon>Cytophagia</taxon>
        <taxon>Cytophagales</taxon>
        <taxon>Microscillaceae</taxon>
        <taxon>Microscilla</taxon>
    </lineage>
</organism>
<sequence>MNELLLLAAAYITIPGQSPLLESHYFNKVNFTLAGLF</sequence>
<keyword evidence="2" id="KW-1185">Reference proteome</keyword>
<dbReference type="Proteomes" id="UP000004095">
    <property type="component" value="Unassembled WGS sequence"/>
</dbReference>
<protein>
    <submittedName>
        <fullName evidence="1">Uncharacterized protein</fullName>
    </submittedName>
</protein>
<comment type="caution">
    <text evidence="1">The sequence shown here is derived from an EMBL/GenBank/DDBJ whole genome shotgun (WGS) entry which is preliminary data.</text>
</comment>
<evidence type="ECO:0000313" key="2">
    <source>
        <dbReference type="Proteomes" id="UP000004095"/>
    </source>
</evidence>
<accession>A1ZTF2</accession>
<dbReference type="EMBL" id="AAWS01000035">
    <property type="protein sequence ID" value="EAY26374.1"/>
    <property type="molecule type" value="Genomic_DNA"/>
</dbReference>
<gene>
    <name evidence="1" type="ORF">M23134_04652</name>
</gene>